<name>A0A3M0K0J7_HIRRU</name>
<comment type="caution">
    <text evidence="1">The sequence shown here is derived from an EMBL/GenBank/DDBJ whole genome shotgun (WGS) entry which is preliminary data.</text>
</comment>
<dbReference type="PANTHER" id="PTHR33395">
    <property type="entry name" value="TRANSCRIPTASE, PUTATIVE-RELATED-RELATED"/>
    <property type="match status" value="1"/>
</dbReference>
<dbReference type="OrthoDB" id="416454at2759"/>
<dbReference type="STRING" id="333673.A0A3M0K0J7"/>
<keyword evidence="2" id="KW-1185">Reference proteome</keyword>
<sequence>MLQRQFPTASSPWSLPALLGLWPLEQKSRLMQTYSPSAKKELMCELLQELNPNKLMGPDIMPLRAFKRAGYRYGCTFHNLGELWRSGDISEGSKKANVTPISKKVLKDDPGSYRLISLTSDPGKIMEQILLGCYHKSDEACDREKGAGIHEGQMVIAKPAHRLQHIHCLG</sequence>
<proteinExistence type="predicted"/>
<dbReference type="AlphaFoldDB" id="A0A3M0K0J7"/>
<accession>A0A3M0K0J7</accession>
<protein>
    <submittedName>
        <fullName evidence="1">Uncharacterized protein</fullName>
    </submittedName>
</protein>
<dbReference type="PANTHER" id="PTHR33395:SF22">
    <property type="entry name" value="REVERSE TRANSCRIPTASE DOMAIN-CONTAINING PROTEIN"/>
    <property type="match status" value="1"/>
</dbReference>
<dbReference type="Proteomes" id="UP000269221">
    <property type="component" value="Unassembled WGS sequence"/>
</dbReference>
<gene>
    <name evidence="1" type="ORF">DUI87_16136</name>
</gene>
<evidence type="ECO:0000313" key="1">
    <source>
        <dbReference type="EMBL" id="RMC06695.1"/>
    </source>
</evidence>
<organism evidence="1 2">
    <name type="scientific">Hirundo rustica rustica</name>
    <dbReference type="NCBI Taxonomy" id="333673"/>
    <lineage>
        <taxon>Eukaryota</taxon>
        <taxon>Metazoa</taxon>
        <taxon>Chordata</taxon>
        <taxon>Craniata</taxon>
        <taxon>Vertebrata</taxon>
        <taxon>Euteleostomi</taxon>
        <taxon>Archelosauria</taxon>
        <taxon>Archosauria</taxon>
        <taxon>Dinosauria</taxon>
        <taxon>Saurischia</taxon>
        <taxon>Theropoda</taxon>
        <taxon>Coelurosauria</taxon>
        <taxon>Aves</taxon>
        <taxon>Neognathae</taxon>
        <taxon>Neoaves</taxon>
        <taxon>Telluraves</taxon>
        <taxon>Australaves</taxon>
        <taxon>Passeriformes</taxon>
        <taxon>Sylvioidea</taxon>
        <taxon>Hirundinidae</taxon>
        <taxon>Hirundo</taxon>
    </lineage>
</organism>
<evidence type="ECO:0000313" key="2">
    <source>
        <dbReference type="Proteomes" id="UP000269221"/>
    </source>
</evidence>
<reference evidence="1 2" key="1">
    <citation type="submission" date="2018-07" db="EMBL/GenBank/DDBJ databases">
        <title>A high quality draft genome assembly of the barn swallow (H. rustica rustica).</title>
        <authorList>
            <person name="Formenti G."/>
            <person name="Chiara M."/>
            <person name="Poveda L."/>
            <person name="Francoijs K.-J."/>
            <person name="Bonisoli-Alquati A."/>
            <person name="Canova L."/>
            <person name="Gianfranceschi L."/>
            <person name="Horner D.S."/>
            <person name="Saino N."/>
        </authorList>
    </citation>
    <scope>NUCLEOTIDE SEQUENCE [LARGE SCALE GENOMIC DNA]</scope>
    <source>
        <strain evidence="1">Chelidonia</strain>
        <tissue evidence="1">Blood</tissue>
    </source>
</reference>
<dbReference type="EMBL" id="QRBI01000120">
    <property type="protein sequence ID" value="RMC06695.1"/>
    <property type="molecule type" value="Genomic_DNA"/>
</dbReference>